<feature type="region of interest" description="Disordered" evidence="1">
    <location>
        <begin position="313"/>
        <end position="355"/>
    </location>
</feature>
<feature type="region of interest" description="Disordered" evidence="1">
    <location>
        <begin position="244"/>
        <end position="292"/>
    </location>
</feature>
<accession>D5SJM2</accession>
<feature type="compositionally biased region" description="Basic and acidic residues" evidence="1">
    <location>
        <begin position="258"/>
        <end position="271"/>
    </location>
</feature>
<gene>
    <name evidence="2" type="ORF">SCLAV_p0628</name>
</gene>
<dbReference type="Pfam" id="PF01186">
    <property type="entry name" value="Lysyl_oxidase"/>
    <property type="match status" value="1"/>
</dbReference>
<keyword evidence="2" id="KW-0614">Plasmid</keyword>
<sequence>MSTKGEDMNSISRKRLWTGGLCAASVLAVTTGVTVAAPGPERAAATQPEIRLMAAAPSVELTRYEGEPGEPPGISIDELGAFLTVRGAPLEFRAQRTPDYQRPITVRQIIRTGGKVTVKTLPQGLVKNFLGLPDFTETTFTDAKGRVVASQKAPFCPNNASARVEPGGEPERTYPDGCPSDPFTLGSVWGVHRGWATDAVDSEHISRLDLPVGTYTAKISVTKRYRDLLAVADRPLKVKVTVLPPEEGEPPAARHTRHGADHTGHGADHSGHGAMARGDGHGPDAAAPGAALDHLAGDSDSVYRAELPSVPHALRTTGRALPTSPGDGPGYSDGSRFAPPLKPAAKRPTGPAVRSAAGLKPDLRAVPAWDIAIQTAQDGHPEGQDHLGFASTTWNAGPGRMLVDGFRTPGKEGLMDAYQYFYDARGKQAGYARTGTMEWDPRPSHDHWHFTDYAAYRLLKADKKEVVRSDKEAFCLMNNAPVDYTVKNANMRPEDAMTSTCGLGEPDALAVRQSIEPGSGDTYTKETAGQSFDITTVPNGTYWIQVVANPNKALHETSLRNNTSFRKVVLGGTPGKRTVKVPPHGLVNAG</sequence>
<feature type="compositionally biased region" description="Low complexity" evidence="1">
    <location>
        <begin position="324"/>
        <end position="335"/>
    </location>
</feature>
<dbReference type="GO" id="GO:0016641">
    <property type="term" value="F:oxidoreductase activity, acting on the CH-NH2 group of donors, oxygen as acceptor"/>
    <property type="evidence" value="ECO:0007669"/>
    <property type="project" value="InterPro"/>
</dbReference>
<evidence type="ECO:0000313" key="2">
    <source>
        <dbReference type="EMBL" id="EFG04115.2"/>
    </source>
</evidence>
<dbReference type="eggNOG" id="ENOG50333PP">
    <property type="taxonomic scope" value="Bacteria"/>
</dbReference>
<dbReference type="GO" id="GO:0005507">
    <property type="term" value="F:copper ion binding"/>
    <property type="evidence" value="ECO:0007669"/>
    <property type="project" value="InterPro"/>
</dbReference>
<dbReference type="Proteomes" id="UP000002357">
    <property type="component" value="Plasmid pSCL4"/>
</dbReference>
<organism evidence="2 3">
    <name type="scientific">Streptomyces clavuligerus</name>
    <dbReference type="NCBI Taxonomy" id="1901"/>
    <lineage>
        <taxon>Bacteria</taxon>
        <taxon>Bacillati</taxon>
        <taxon>Actinomycetota</taxon>
        <taxon>Actinomycetes</taxon>
        <taxon>Kitasatosporales</taxon>
        <taxon>Streptomycetaceae</taxon>
        <taxon>Streptomyces</taxon>
    </lineage>
</organism>
<protein>
    <submittedName>
        <fullName evidence="2">Secreted protein</fullName>
    </submittedName>
</protein>
<evidence type="ECO:0000256" key="1">
    <source>
        <dbReference type="SAM" id="MobiDB-lite"/>
    </source>
</evidence>
<dbReference type="InterPro" id="IPR001695">
    <property type="entry name" value="Lysyl_oxidase"/>
</dbReference>
<feature type="compositionally biased region" description="Low complexity" evidence="1">
    <location>
        <begin position="283"/>
        <end position="292"/>
    </location>
</feature>
<dbReference type="AlphaFoldDB" id="D5SJM2"/>
<dbReference type="EMBL" id="CM000914">
    <property type="protein sequence ID" value="EFG04115.2"/>
    <property type="molecule type" value="Genomic_DNA"/>
</dbReference>
<evidence type="ECO:0000313" key="3">
    <source>
        <dbReference type="Proteomes" id="UP000002357"/>
    </source>
</evidence>
<keyword evidence="3" id="KW-1185">Reference proteome</keyword>
<geneLocation type="plasmid" evidence="2 3">
    <name>pSCL4</name>
</geneLocation>
<proteinExistence type="predicted"/>
<name>D5SJM2_STRCL</name>
<reference evidence="2 3" key="1">
    <citation type="journal article" date="2010" name="Genome Biol. Evol.">
        <title>The sequence of a 1.8-mb bacterial linear plasmid reveals a rich evolutionary reservoir of secondary metabolic pathways.</title>
        <authorList>
            <person name="Medema M.H."/>
            <person name="Trefzer A."/>
            <person name="Kovalchuk A."/>
            <person name="van den Berg M."/>
            <person name="Mueller U."/>
            <person name="Heijne W."/>
            <person name="Wu L."/>
            <person name="Alam M.T."/>
            <person name="Ronning C.M."/>
            <person name="Nierman W.C."/>
            <person name="Bovenberg R.A.L."/>
            <person name="Breitling R."/>
            <person name="Takano E."/>
        </authorList>
    </citation>
    <scope>NUCLEOTIDE SEQUENCE [LARGE SCALE GENOMIC DNA]</scope>
    <source>
        <strain evidence="3">ATCC 27064 / DSM 738 / JCM 4710 / NBRC 13307 / NCIMB 12785 / NRRL 3585 / VKM Ac-602</strain>
        <plasmid evidence="2">pSCL4</plasmid>
    </source>
</reference>